<dbReference type="Gene3D" id="2.60.120.1440">
    <property type="match status" value="1"/>
</dbReference>
<dbReference type="PANTHER" id="PTHR38731:SF1">
    <property type="entry name" value="FECR PROTEIN DOMAIN-CONTAINING PROTEIN"/>
    <property type="match status" value="1"/>
</dbReference>
<dbReference type="InterPro" id="IPR016930">
    <property type="entry name" value="UCP029644"/>
</dbReference>
<dbReference type="PANTHER" id="PTHR38731">
    <property type="entry name" value="LIPL45-RELATED LIPOPROTEIN-RELATED"/>
    <property type="match status" value="1"/>
</dbReference>
<feature type="region of interest" description="Disordered" evidence="1">
    <location>
        <begin position="453"/>
        <end position="475"/>
    </location>
</feature>
<sequence length="587" mass="61781">MATNTGRPRWALRTSAALTLGFLGSVAGTSAQAAPPAATTPPGDEIAHTVQEGDTLEGLAKAYLAAPRQWPLLQARNKVTNPRRLVPGSVVWIPVRLQPAESATVEFVHGTVTAKARAGDAPAPVTQGGKLEEGTALQVGPDAFVSVKLADGTVVRVQAQSELLLRQLRRRGRAGSLQSVLEMRSGAVESSVPPNAEAFRRFELRTPLAVTSVRGTHFGVAMGESGQTTASVLSGSVAVQSRQPETTDQSNPSAAAASKLAPGQGLAVAADGSVGAPRPLLAAPDTSGVPAMLSDASILAINVPPLPGAARYQAQVAQDADFTQVLRHGSFADGQLRWKAVEDGRYYLSVRALDDAGIPGVPAVQPFVVKTRPVAPLYQQPAPGAVLASGTGELRCTQVPGVDWYRLQVARDSQFTQPMLDEQRLTECRLPLKTLPVGNYFWRAASLLQLPNSPSSQVDQGPFAPPHPFSVADRPATLSPQSLQAQDGDTTVRVHWPAEPGQRFRLQLAPANDLAFDKVVLDTQLDAPAWTASNLPAGDYLVRIQVLDLTGLESDFSPPRQIRVGSGISTGSGLPVSTSNGQPVARP</sequence>
<dbReference type="Pfam" id="PF01476">
    <property type="entry name" value="LysM"/>
    <property type="match status" value="1"/>
</dbReference>
<evidence type="ECO:0000313" key="4">
    <source>
        <dbReference type="EMBL" id="KJA10792.1"/>
    </source>
</evidence>
<reference evidence="4 5" key="1">
    <citation type="submission" date="2014-12" db="EMBL/GenBank/DDBJ databases">
        <title>Isolation of bacteria from lake water.</title>
        <authorList>
            <person name="Sheng K.-Y."/>
            <person name="Chin P.-S."/>
            <person name="Chan K.-G."/>
            <person name="Tan G.S."/>
        </authorList>
    </citation>
    <scope>NUCLEOTIDE SEQUENCE [LARGE SCALE GENOMIC DNA]</scope>
    <source>
        <strain evidence="4 5">KY4</strain>
    </source>
</reference>
<dbReference type="OrthoDB" id="9813091at2"/>
<name>A0A0D7KA26_9BURK</name>
<dbReference type="SMART" id="SM00257">
    <property type="entry name" value="LysM"/>
    <property type="match status" value="1"/>
</dbReference>
<feature type="compositionally biased region" description="Polar residues" evidence="1">
    <location>
        <begin position="567"/>
        <end position="587"/>
    </location>
</feature>
<dbReference type="PIRSF" id="PIRSF029644">
    <property type="entry name" value="UCP029644"/>
    <property type="match status" value="1"/>
</dbReference>
<dbReference type="RefSeq" id="WP_044397643.1">
    <property type="nucleotide sequence ID" value="NZ_JXYQ01000025.1"/>
</dbReference>
<comment type="caution">
    <text evidence="4">The sequence shown here is derived from an EMBL/GenBank/DDBJ whole genome shotgun (WGS) entry which is preliminary data.</text>
</comment>
<dbReference type="AlphaFoldDB" id="A0A0D7KA26"/>
<dbReference type="InterPro" id="IPR006860">
    <property type="entry name" value="FecR"/>
</dbReference>
<dbReference type="Pfam" id="PF04773">
    <property type="entry name" value="FecR"/>
    <property type="match status" value="1"/>
</dbReference>
<dbReference type="InterPro" id="IPR036779">
    <property type="entry name" value="LysM_dom_sf"/>
</dbReference>
<evidence type="ECO:0000313" key="5">
    <source>
        <dbReference type="Proteomes" id="UP000032566"/>
    </source>
</evidence>
<dbReference type="InterPro" id="IPR013783">
    <property type="entry name" value="Ig-like_fold"/>
</dbReference>
<accession>A0A0D7KA26</accession>
<feature type="region of interest" description="Disordered" evidence="1">
    <location>
        <begin position="558"/>
        <end position="587"/>
    </location>
</feature>
<keyword evidence="2" id="KW-0732">Signal</keyword>
<dbReference type="Gene3D" id="3.10.350.10">
    <property type="entry name" value="LysM domain"/>
    <property type="match status" value="1"/>
</dbReference>
<proteinExistence type="predicted"/>
<organism evidence="4 5">
    <name type="scientific">Acidovorax temperans</name>
    <dbReference type="NCBI Taxonomy" id="80878"/>
    <lineage>
        <taxon>Bacteria</taxon>
        <taxon>Pseudomonadati</taxon>
        <taxon>Pseudomonadota</taxon>
        <taxon>Betaproteobacteria</taxon>
        <taxon>Burkholderiales</taxon>
        <taxon>Comamonadaceae</taxon>
        <taxon>Acidovorax</taxon>
    </lineage>
</organism>
<dbReference type="Gene3D" id="2.60.40.10">
    <property type="entry name" value="Immunoglobulins"/>
    <property type="match status" value="2"/>
</dbReference>
<dbReference type="EMBL" id="JXYQ01000025">
    <property type="protein sequence ID" value="KJA10792.1"/>
    <property type="molecule type" value="Genomic_DNA"/>
</dbReference>
<dbReference type="CDD" id="cd00118">
    <property type="entry name" value="LysM"/>
    <property type="match status" value="1"/>
</dbReference>
<dbReference type="InterPro" id="IPR018392">
    <property type="entry name" value="LysM"/>
</dbReference>
<dbReference type="STRING" id="80878.RP29_09205"/>
<dbReference type="PATRIC" id="fig|80878.5.peg.1369"/>
<feature type="chain" id="PRO_5002320962" evidence="2">
    <location>
        <begin position="34"/>
        <end position="587"/>
    </location>
</feature>
<evidence type="ECO:0000256" key="2">
    <source>
        <dbReference type="SAM" id="SignalP"/>
    </source>
</evidence>
<feature type="domain" description="LysM" evidence="3">
    <location>
        <begin position="46"/>
        <end position="93"/>
    </location>
</feature>
<evidence type="ECO:0000259" key="3">
    <source>
        <dbReference type="PROSITE" id="PS51782"/>
    </source>
</evidence>
<dbReference type="PROSITE" id="PS51782">
    <property type="entry name" value="LYSM"/>
    <property type="match status" value="1"/>
</dbReference>
<feature type="signal peptide" evidence="2">
    <location>
        <begin position="1"/>
        <end position="33"/>
    </location>
</feature>
<keyword evidence="5" id="KW-1185">Reference proteome</keyword>
<evidence type="ECO:0000256" key="1">
    <source>
        <dbReference type="SAM" id="MobiDB-lite"/>
    </source>
</evidence>
<dbReference type="Proteomes" id="UP000032566">
    <property type="component" value="Unassembled WGS sequence"/>
</dbReference>
<dbReference type="SUPFAM" id="SSF54106">
    <property type="entry name" value="LysM domain"/>
    <property type="match status" value="1"/>
</dbReference>
<gene>
    <name evidence="4" type="ORF">RP29_09205</name>
</gene>
<protein>
    <submittedName>
        <fullName evidence="4">Iron dicitrate transport regulator FecR</fullName>
    </submittedName>
</protein>